<reference evidence="1 2" key="1">
    <citation type="submission" date="2015-04" db="EMBL/GenBank/DDBJ databases">
        <authorList>
            <person name="Syromyatnikov M.Y."/>
            <person name="Popov V.N."/>
        </authorList>
    </citation>
    <scope>NUCLEOTIDE SEQUENCE [LARGE SCALE GENOMIC DNA]</scope>
</reference>
<name>A0A1J1INF9_9DIPT</name>
<accession>A0A1J1INF9</accession>
<protein>
    <submittedName>
        <fullName evidence="1">CLUMA_CG013890, isoform A</fullName>
    </submittedName>
</protein>
<organism evidence="1 2">
    <name type="scientific">Clunio marinus</name>
    <dbReference type="NCBI Taxonomy" id="568069"/>
    <lineage>
        <taxon>Eukaryota</taxon>
        <taxon>Metazoa</taxon>
        <taxon>Ecdysozoa</taxon>
        <taxon>Arthropoda</taxon>
        <taxon>Hexapoda</taxon>
        <taxon>Insecta</taxon>
        <taxon>Pterygota</taxon>
        <taxon>Neoptera</taxon>
        <taxon>Endopterygota</taxon>
        <taxon>Diptera</taxon>
        <taxon>Nematocera</taxon>
        <taxon>Chironomoidea</taxon>
        <taxon>Chironomidae</taxon>
        <taxon>Clunio</taxon>
    </lineage>
</organism>
<evidence type="ECO:0000313" key="2">
    <source>
        <dbReference type="Proteomes" id="UP000183832"/>
    </source>
</evidence>
<proteinExistence type="predicted"/>
<dbReference type="Proteomes" id="UP000183832">
    <property type="component" value="Unassembled WGS sequence"/>
</dbReference>
<dbReference type="EMBL" id="CVRI01000054">
    <property type="protein sequence ID" value="CRL00630.1"/>
    <property type="molecule type" value="Genomic_DNA"/>
</dbReference>
<keyword evidence="2" id="KW-1185">Reference proteome</keyword>
<gene>
    <name evidence="1" type="ORF">CLUMA_CG013890</name>
</gene>
<evidence type="ECO:0000313" key="1">
    <source>
        <dbReference type="EMBL" id="CRL00630.1"/>
    </source>
</evidence>
<sequence>MAVKLSDIIQIFRIQKLPACFWIAFYDCCHKSKMVLGTSINKLPNLKKKRFVSFFESFENFEISQTVKEELRDKCIET</sequence>
<dbReference type="AlphaFoldDB" id="A0A1J1INF9"/>